<protein>
    <submittedName>
        <fullName evidence="1">Uncharacterized protein</fullName>
    </submittedName>
</protein>
<name>A0A1A8Y1X3_9RHOO</name>
<organism evidence="1 2">
    <name type="scientific">Candidatus Propionivibrio aalborgensis</name>
    <dbReference type="NCBI Taxonomy" id="1860101"/>
    <lineage>
        <taxon>Bacteria</taxon>
        <taxon>Pseudomonadati</taxon>
        <taxon>Pseudomonadota</taxon>
        <taxon>Betaproteobacteria</taxon>
        <taxon>Rhodocyclales</taxon>
        <taxon>Rhodocyclaceae</taxon>
        <taxon>Propionivibrio</taxon>
    </lineage>
</organism>
<sequence length="232" mass="24754">MNQAEMERLARREVLLKLAATGAFGAGGILGLVRDALSAGSQPATPGVRHIKGPVSVGATRASIGLTIKPGQSVVTGAGGEAVYVVGPDAFLQREKTKIAFEESVGAQFLRVITGRVLSVIGKGRDRERNLQVVTPAATIGIRGSGFYIEAEEAHTYFCLCYGEAEVIPTGNPELKETIQTGHHERPIYIDASGSPMVAPAKLINHTDDELVMLENLVGRWPPFYGQSGLRY</sequence>
<dbReference type="EMBL" id="FLQY01000385">
    <property type="protein sequence ID" value="SBT10951.1"/>
    <property type="molecule type" value="Genomic_DNA"/>
</dbReference>
<dbReference type="RefSeq" id="WP_222102339.1">
    <property type="nucleotide sequence ID" value="NZ_FLQY01000385.1"/>
</dbReference>
<keyword evidence="2" id="KW-1185">Reference proteome</keyword>
<evidence type="ECO:0000313" key="1">
    <source>
        <dbReference type="EMBL" id="SBT10951.1"/>
    </source>
</evidence>
<dbReference type="AlphaFoldDB" id="A0A1A8Y1X3"/>
<dbReference type="Proteomes" id="UP000199600">
    <property type="component" value="Unassembled WGS sequence"/>
</dbReference>
<reference evidence="1 2" key="1">
    <citation type="submission" date="2016-06" db="EMBL/GenBank/DDBJ databases">
        <authorList>
            <person name="Kjaerup R.B."/>
            <person name="Dalgaard T.S."/>
            <person name="Juul-Madsen H.R."/>
        </authorList>
    </citation>
    <scope>NUCLEOTIDE SEQUENCE [LARGE SCALE GENOMIC DNA]</scope>
    <source>
        <strain evidence="1">2</strain>
    </source>
</reference>
<accession>A0A1A8Y1X3</accession>
<evidence type="ECO:0000313" key="2">
    <source>
        <dbReference type="Proteomes" id="UP000199600"/>
    </source>
</evidence>
<gene>
    <name evidence="1" type="ORF">PROAA_800003</name>
</gene>
<proteinExistence type="predicted"/>